<evidence type="ECO:0000256" key="1">
    <source>
        <dbReference type="ARBA" id="ARBA00008072"/>
    </source>
</evidence>
<dbReference type="InterPro" id="IPR013154">
    <property type="entry name" value="ADH-like_N"/>
</dbReference>
<keyword evidence="5" id="KW-1185">Reference proteome</keyword>
<keyword evidence="2" id="KW-0560">Oxidoreductase</keyword>
<dbReference type="InterPro" id="IPR036291">
    <property type="entry name" value="NAD(P)-bd_dom_sf"/>
</dbReference>
<evidence type="ECO:0000259" key="3">
    <source>
        <dbReference type="Pfam" id="PF08240"/>
    </source>
</evidence>
<dbReference type="Gene3D" id="3.40.50.720">
    <property type="entry name" value="NAD(P)-binding Rossmann-like Domain"/>
    <property type="match status" value="1"/>
</dbReference>
<dbReference type="InParanoid" id="A0A132B8N9"/>
<dbReference type="CDD" id="cd08249">
    <property type="entry name" value="enoyl_reductase_like"/>
    <property type="match status" value="1"/>
</dbReference>
<evidence type="ECO:0000256" key="2">
    <source>
        <dbReference type="ARBA" id="ARBA00023002"/>
    </source>
</evidence>
<dbReference type="KEGG" id="psco:LY89DRAFT_690776"/>
<dbReference type="GeneID" id="28825893"/>
<comment type="similarity">
    <text evidence="1">Belongs to the zinc-containing alcohol dehydrogenase family.</text>
</comment>
<dbReference type="PANTHER" id="PTHR45348">
    <property type="entry name" value="HYPOTHETICAL OXIDOREDUCTASE (EUROFUNG)"/>
    <property type="match status" value="1"/>
</dbReference>
<dbReference type="PANTHER" id="PTHR45348:SF2">
    <property type="entry name" value="ZINC-TYPE ALCOHOL DEHYDROGENASE-LIKE PROTEIN C2E1P3.01"/>
    <property type="match status" value="1"/>
</dbReference>
<dbReference type="Pfam" id="PF08240">
    <property type="entry name" value="ADH_N"/>
    <property type="match status" value="1"/>
</dbReference>
<evidence type="ECO:0000313" key="5">
    <source>
        <dbReference type="Proteomes" id="UP000070700"/>
    </source>
</evidence>
<dbReference type="STRING" id="149040.A0A132B8N9"/>
<dbReference type="Gene3D" id="3.90.180.10">
    <property type="entry name" value="Medium-chain alcohol dehydrogenases, catalytic domain"/>
    <property type="match status" value="1"/>
</dbReference>
<organism evidence="4 5">
    <name type="scientific">Mollisia scopiformis</name>
    <name type="common">Conifer needle endophyte fungus</name>
    <name type="synonym">Phialocephala scopiformis</name>
    <dbReference type="NCBI Taxonomy" id="149040"/>
    <lineage>
        <taxon>Eukaryota</taxon>
        <taxon>Fungi</taxon>
        <taxon>Dikarya</taxon>
        <taxon>Ascomycota</taxon>
        <taxon>Pezizomycotina</taxon>
        <taxon>Leotiomycetes</taxon>
        <taxon>Helotiales</taxon>
        <taxon>Mollisiaceae</taxon>
        <taxon>Mollisia</taxon>
    </lineage>
</organism>
<dbReference type="Proteomes" id="UP000070700">
    <property type="component" value="Unassembled WGS sequence"/>
</dbReference>
<protein>
    <submittedName>
        <fullName evidence="4">Putative alcohol dehydrogenase</fullName>
    </submittedName>
</protein>
<dbReference type="SUPFAM" id="SSF50129">
    <property type="entry name" value="GroES-like"/>
    <property type="match status" value="1"/>
</dbReference>
<dbReference type="OrthoDB" id="3509362at2759"/>
<dbReference type="InterPro" id="IPR011032">
    <property type="entry name" value="GroES-like_sf"/>
</dbReference>
<dbReference type="GO" id="GO:0016651">
    <property type="term" value="F:oxidoreductase activity, acting on NAD(P)H"/>
    <property type="evidence" value="ECO:0007669"/>
    <property type="project" value="InterPro"/>
</dbReference>
<dbReference type="RefSeq" id="XP_018063120.1">
    <property type="nucleotide sequence ID" value="XM_018216167.1"/>
</dbReference>
<name>A0A132B8N9_MOLSC</name>
<gene>
    <name evidence="4" type="ORF">LY89DRAFT_690776</name>
</gene>
<proteinExistence type="inferred from homology"/>
<sequence>MSPNNFAAVLPVAQGTITVGPVDYPTLPPGGVILRNTVVAFNPVDWKIARNGNRPIEYPAVLGYSYGGVVEAVDEAVSRVKKGDYVFTHNPKAGGFQRFSAADATFVGKVDEKSVEETAAVVLNLRTIIGAAVEAGLDRPKDTTTANPSNGKKALVYGGSSSLGALAIQYLVQAGYTVISTSSPANHALVSGFRAAVVVDHTKSADDVVAALKKHGPYDFAFDAISTAPATAINAAVLGAQSGDIVLYSVGPPPADVDIPKNVTRVVKGWPSSLAALDPSFDEWVFVKYIPEAVAAGTLKSVPLELIHGGLGAVDGALRKLEQGVSAQKLILYQWEDAPKSEL</sequence>
<reference evidence="4 5" key="1">
    <citation type="submission" date="2015-10" db="EMBL/GenBank/DDBJ databases">
        <title>Full genome of DAOMC 229536 Phialocephala scopiformis, a fungal endophyte of spruce producing the potent anti-insectan compound rugulosin.</title>
        <authorList>
            <consortium name="DOE Joint Genome Institute"/>
            <person name="Walker A.K."/>
            <person name="Frasz S.L."/>
            <person name="Seifert K.A."/>
            <person name="Miller J.D."/>
            <person name="Mondo S.J."/>
            <person name="Labutti K."/>
            <person name="Lipzen A."/>
            <person name="Dockter R."/>
            <person name="Kennedy M."/>
            <person name="Grigoriev I.V."/>
            <person name="Spatafora J.W."/>
        </authorList>
    </citation>
    <scope>NUCLEOTIDE SEQUENCE [LARGE SCALE GENOMIC DNA]</scope>
    <source>
        <strain evidence="4 5">CBS 120377</strain>
    </source>
</reference>
<dbReference type="InterPro" id="IPR047122">
    <property type="entry name" value="Trans-enoyl_RdTase-like"/>
</dbReference>
<evidence type="ECO:0000313" key="4">
    <source>
        <dbReference type="EMBL" id="KUJ08765.1"/>
    </source>
</evidence>
<dbReference type="SUPFAM" id="SSF51735">
    <property type="entry name" value="NAD(P)-binding Rossmann-fold domains"/>
    <property type="match status" value="1"/>
</dbReference>
<dbReference type="EMBL" id="KQ947434">
    <property type="protein sequence ID" value="KUJ08765.1"/>
    <property type="molecule type" value="Genomic_DNA"/>
</dbReference>
<accession>A0A132B8N9</accession>
<feature type="domain" description="Alcohol dehydrogenase-like N-terminal" evidence="3">
    <location>
        <begin position="29"/>
        <end position="89"/>
    </location>
</feature>
<dbReference type="AlphaFoldDB" id="A0A132B8N9"/>